<keyword evidence="2" id="KW-1185">Reference proteome</keyword>
<evidence type="ECO:0000313" key="2">
    <source>
        <dbReference type="Proteomes" id="UP000237000"/>
    </source>
</evidence>
<evidence type="ECO:0000313" key="1">
    <source>
        <dbReference type="EMBL" id="POO00065.1"/>
    </source>
</evidence>
<dbReference type="Proteomes" id="UP000237000">
    <property type="component" value="Unassembled WGS sequence"/>
</dbReference>
<gene>
    <name evidence="1" type="ORF">TorRG33x02_041920</name>
</gene>
<reference evidence="2" key="1">
    <citation type="submission" date="2016-06" db="EMBL/GenBank/DDBJ databases">
        <title>Parallel loss of symbiosis genes in relatives of nitrogen-fixing non-legume Parasponia.</title>
        <authorList>
            <person name="Van Velzen R."/>
            <person name="Holmer R."/>
            <person name="Bu F."/>
            <person name="Rutten L."/>
            <person name="Van Zeijl A."/>
            <person name="Liu W."/>
            <person name="Santuari L."/>
            <person name="Cao Q."/>
            <person name="Sharma T."/>
            <person name="Shen D."/>
            <person name="Roswanjaya Y."/>
            <person name="Wardhani T."/>
            <person name="Kalhor M.S."/>
            <person name="Jansen J."/>
            <person name="Van den Hoogen J."/>
            <person name="Gungor B."/>
            <person name="Hartog M."/>
            <person name="Hontelez J."/>
            <person name="Verver J."/>
            <person name="Yang W.-C."/>
            <person name="Schijlen E."/>
            <person name="Repin R."/>
            <person name="Schilthuizen M."/>
            <person name="Schranz E."/>
            <person name="Heidstra R."/>
            <person name="Miyata K."/>
            <person name="Fedorova E."/>
            <person name="Kohlen W."/>
            <person name="Bisseling T."/>
            <person name="Smit S."/>
            <person name="Geurts R."/>
        </authorList>
    </citation>
    <scope>NUCLEOTIDE SEQUENCE [LARGE SCALE GENOMIC DNA]</scope>
    <source>
        <strain evidence="2">cv. RG33-2</strain>
    </source>
</reference>
<name>A0A2P5FQJ0_TREOI</name>
<dbReference type="EMBL" id="JXTC01000015">
    <property type="protein sequence ID" value="POO00065.1"/>
    <property type="molecule type" value="Genomic_DNA"/>
</dbReference>
<protein>
    <submittedName>
        <fullName evidence="1">Uncharacterized protein</fullName>
    </submittedName>
</protein>
<proteinExistence type="predicted"/>
<dbReference type="AlphaFoldDB" id="A0A2P5FQJ0"/>
<sequence length="65" mass="7500">MVPRYALLDSSGCWNTYPRDMSLDMVGWLRMKPRATYLKLVSVGGLSDADLNHEEFMSLTKLVYR</sequence>
<organism evidence="1 2">
    <name type="scientific">Trema orientale</name>
    <name type="common">Charcoal tree</name>
    <name type="synonym">Celtis orientalis</name>
    <dbReference type="NCBI Taxonomy" id="63057"/>
    <lineage>
        <taxon>Eukaryota</taxon>
        <taxon>Viridiplantae</taxon>
        <taxon>Streptophyta</taxon>
        <taxon>Embryophyta</taxon>
        <taxon>Tracheophyta</taxon>
        <taxon>Spermatophyta</taxon>
        <taxon>Magnoliopsida</taxon>
        <taxon>eudicotyledons</taxon>
        <taxon>Gunneridae</taxon>
        <taxon>Pentapetalae</taxon>
        <taxon>rosids</taxon>
        <taxon>fabids</taxon>
        <taxon>Rosales</taxon>
        <taxon>Cannabaceae</taxon>
        <taxon>Trema</taxon>
    </lineage>
</organism>
<comment type="caution">
    <text evidence="1">The sequence shown here is derived from an EMBL/GenBank/DDBJ whole genome shotgun (WGS) entry which is preliminary data.</text>
</comment>
<dbReference type="OrthoDB" id="10289081at2759"/>
<accession>A0A2P5FQJ0</accession>
<dbReference type="InParanoid" id="A0A2P5FQJ0"/>